<keyword evidence="5 7" id="KW-1133">Transmembrane helix</keyword>
<dbReference type="PANTHER" id="PTHR30012">
    <property type="entry name" value="GENERAL SECRETION PATHWAY PROTEIN"/>
    <property type="match status" value="1"/>
</dbReference>
<dbReference type="PRINTS" id="PR00812">
    <property type="entry name" value="BCTERIALGSPF"/>
</dbReference>
<dbReference type="PANTHER" id="PTHR30012:SF4">
    <property type="entry name" value="MSHA BIOGENESIS PROTEIN MSHG"/>
    <property type="match status" value="1"/>
</dbReference>
<dbReference type="InterPro" id="IPR018076">
    <property type="entry name" value="T2SS_GspF_dom"/>
</dbReference>
<reference evidence="10" key="1">
    <citation type="journal article" date="2019" name="Int. J. Syst. Evol. Microbiol.">
        <title>The Global Catalogue of Microorganisms (GCM) 10K type strain sequencing project: providing services to taxonomists for standard genome sequencing and annotation.</title>
        <authorList>
            <consortium name="The Broad Institute Genomics Platform"/>
            <consortium name="The Broad Institute Genome Sequencing Center for Infectious Disease"/>
            <person name="Wu L."/>
            <person name="Ma J."/>
        </authorList>
    </citation>
    <scope>NUCLEOTIDE SEQUENCE [LARGE SCALE GENOMIC DNA]</scope>
    <source>
        <strain evidence="10">VKM B-3159</strain>
    </source>
</reference>
<evidence type="ECO:0000256" key="4">
    <source>
        <dbReference type="ARBA" id="ARBA00022692"/>
    </source>
</evidence>
<dbReference type="RefSeq" id="WP_306388341.1">
    <property type="nucleotide sequence ID" value="NZ_JAVCAP010000002.1"/>
</dbReference>
<evidence type="ECO:0000259" key="8">
    <source>
        <dbReference type="Pfam" id="PF00482"/>
    </source>
</evidence>
<proteinExistence type="inferred from homology"/>
<protein>
    <submittedName>
        <fullName evidence="9">Type II secretion system F family protein</fullName>
    </submittedName>
</protein>
<dbReference type="EMBL" id="JAVCAP010000002">
    <property type="protein sequence ID" value="MDP8566637.1"/>
    <property type="molecule type" value="Genomic_DNA"/>
</dbReference>
<keyword evidence="3" id="KW-1003">Cell membrane</keyword>
<keyword evidence="6 7" id="KW-0472">Membrane</keyword>
<dbReference type="Proteomes" id="UP001225906">
    <property type="component" value="Unassembled WGS sequence"/>
</dbReference>
<comment type="caution">
    <text evidence="9">The sequence shown here is derived from an EMBL/GenBank/DDBJ whole genome shotgun (WGS) entry which is preliminary data.</text>
</comment>
<feature type="transmembrane region" description="Helical" evidence="7">
    <location>
        <begin position="210"/>
        <end position="236"/>
    </location>
</feature>
<dbReference type="Pfam" id="PF00482">
    <property type="entry name" value="T2SSF"/>
    <property type="match status" value="2"/>
</dbReference>
<comment type="similarity">
    <text evidence="2">Belongs to the GSP F family.</text>
</comment>
<evidence type="ECO:0000256" key="7">
    <source>
        <dbReference type="SAM" id="Phobius"/>
    </source>
</evidence>
<dbReference type="InterPro" id="IPR042094">
    <property type="entry name" value="T2SS_GspF_sf"/>
</dbReference>
<keyword evidence="10" id="KW-1185">Reference proteome</keyword>
<evidence type="ECO:0000256" key="1">
    <source>
        <dbReference type="ARBA" id="ARBA00004651"/>
    </source>
</evidence>
<feature type="domain" description="Type II secretion system protein GspF" evidence="8">
    <location>
        <begin position="271"/>
        <end position="393"/>
    </location>
</feature>
<organism evidence="9 10">
    <name type="scientific">Methylophilus aquaticus</name>
    <dbReference type="NCBI Taxonomy" id="1971610"/>
    <lineage>
        <taxon>Bacteria</taxon>
        <taxon>Pseudomonadati</taxon>
        <taxon>Pseudomonadota</taxon>
        <taxon>Betaproteobacteria</taxon>
        <taxon>Nitrosomonadales</taxon>
        <taxon>Methylophilaceae</taxon>
        <taxon>Methylophilus</taxon>
    </lineage>
</organism>
<evidence type="ECO:0000256" key="6">
    <source>
        <dbReference type="ARBA" id="ARBA00023136"/>
    </source>
</evidence>
<comment type="subcellular location">
    <subcellularLocation>
        <location evidence="1">Cell membrane</location>
        <topology evidence="1">Multi-pass membrane protein</topology>
    </subcellularLocation>
</comment>
<name>A0ABT9JQ00_9PROT</name>
<feature type="transmembrane region" description="Helical" evidence="7">
    <location>
        <begin position="374"/>
        <end position="395"/>
    </location>
</feature>
<evidence type="ECO:0000256" key="3">
    <source>
        <dbReference type="ARBA" id="ARBA00022475"/>
    </source>
</evidence>
<dbReference type="Gene3D" id="1.20.81.30">
    <property type="entry name" value="Type II secretion system (T2SS), domain F"/>
    <property type="match status" value="2"/>
</dbReference>
<evidence type="ECO:0000313" key="10">
    <source>
        <dbReference type="Proteomes" id="UP001225906"/>
    </source>
</evidence>
<keyword evidence="4 7" id="KW-0812">Transmembrane</keyword>
<evidence type="ECO:0000256" key="5">
    <source>
        <dbReference type="ARBA" id="ARBA00022989"/>
    </source>
</evidence>
<gene>
    <name evidence="9" type="ORF">Q9291_02130</name>
</gene>
<feature type="domain" description="Type II secretion system protein GspF" evidence="8">
    <location>
        <begin position="68"/>
        <end position="191"/>
    </location>
</feature>
<evidence type="ECO:0000313" key="9">
    <source>
        <dbReference type="EMBL" id="MDP8566637.1"/>
    </source>
</evidence>
<accession>A0ABT9JQ00</accession>
<sequence>MPTFEYKGRSEDGMIVSGVQEAADLDALGSALMLSRITPIEIKQRNAGAAVAFNLFQEKVTSLDVMLFSRQMYTLLKAGIPIMRALNGIQNTVGNAQLARVVGQLRTSLDSGRELSVAMNEHPKVFDGFYINMIRVGETTGNLDNIFLRLSDHIEFDRFMRGQIKSALRYPTFVITAMAIAIVVINVMVIPQFEKVFASMHAELPLITKMLIAFSSFMRNYWFVLIALIFGAFWAFKSYISSKLGRSNWDQFKMRIPIAGKIIFKGTMARFARSFALSTRSGLPILSSLKLVSQTVENEYISARIMSMSAGIERGETILRTATQTGVFNPLVLQMIAVGEESGSLDELMQEIADMYQSDVEYDVKTLGAQIEPILIIFLGVLVLILALGVFLPMWDMSSVMLKGGG</sequence>
<evidence type="ECO:0000256" key="2">
    <source>
        <dbReference type="ARBA" id="ARBA00005745"/>
    </source>
</evidence>
<feature type="transmembrane region" description="Helical" evidence="7">
    <location>
        <begin position="168"/>
        <end position="190"/>
    </location>
</feature>
<dbReference type="InterPro" id="IPR003004">
    <property type="entry name" value="GspF/PilC"/>
</dbReference>